<proteinExistence type="predicted"/>
<evidence type="ECO:0000313" key="2">
    <source>
        <dbReference type="EMBL" id="SDM21319.1"/>
    </source>
</evidence>
<sequence length="36" mass="4282">MSALPHPETYGLRIQFAIFFYLTTLNSILCLFVKFW</sequence>
<accession>A0A1G9RDC7</accession>
<keyword evidence="1" id="KW-0472">Membrane</keyword>
<keyword evidence="1" id="KW-1133">Transmembrane helix</keyword>
<feature type="transmembrane region" description="Helical" evidence="1">
    <location>
        <begin position="12"/>
        <end position="33"/>
    </location>
</feature>
<dbReference type="EMBL" id="FNFO01000011">
    <property type="protein sequence ID" value="SDM21319.1"/>
    <property type="molecule type" value="Genomic_DNA"/>
</dbReference>
<reference evidence="2 3" key="1">
    <citation type="submission" date="2016-10" db="EMBL/GenBank/DDBJ databases">
        <authorList>
            <person name="de Groot N.N."/>
        </authorList>
    </citation>
    <scope>NUCLEOTIDE SEQUENCE [LARGE SCALE GENOMIC DNA]</scope>
    <source>
        <strain evidence="2 3">DSM 25186</strain>
    </source>
</reference>
<protein>
    <submittedName>
        <fullName evidence="2">Uncharacterized protein</fullName>
    </submittedName>
</protein>
<gene>
    <name evidence="2" type="ORF">SAMN05421823_111121</name>
</gene>
<name>A0A1G9RDC7_9BACT</name>
<keyword evidence="1" id="KW-0812">Transmembrane</keyword>
<keyword evidence="3" id="KW-1185">Reference proteome</keyword>
<dbReference type="AlphaFoldDB" id="A0A1G9RDC7"/>
<dbReference type="STRING" id="1075417.SAMN05421823_111121"/>
<evidence type="ECO:0000313" key="3">
    <source>
        <dbReference type="Proteomes" id="UP000198510"/>
    </source>
</evidence>
<dbReference type="Proteomes" id="UP000198510">
    <property type="component" value="Unassembled WGS sequence"/>
</dbReference>
<evidence type="ECO:0000256" key="1">
    <source>
        <dbReference type="SAM" id="Phobius"/>
    </source>
</evidence>
<organism evidence="2 3">
    <name type="scientific">Catalinimonas alkaloidigena</name>
    <dbReference type="NCBI Taxonomy" id="1075417"/>
    <lineage>
        <taxon>Bacteria</taxon>
        <taxon>Pseudomonadati</taxon>
        <taxon>Bacteroidota</taxon>
        <taxon>Cytophagia</taxon>
        <taxon>Cytophagales</taxon>
        <taxon>Catalimonadaceae</taxon>
        <taxon>Catalinimonas</taxon>
    </lineage>
</organism>